<evidence type="ECO:0000256" key="8">
    <source>
        <dbReference type="ARBA" id="ARBA00025699"/>
    </source>
</evidence>
<comment type="function">
    <text evidence="8 10">Specifically methylates the N3 position of the uracil ring of uridine 1498 (m3U1498) in 16S rRNA. Acts on the fully assembled 30S ribosomal subunit.</text>
</comment>
<evidence type="ECO:0000256" key="7">
    <source>
        <dbReference type="ARBA" id="ARBA00022691"/>
    </source>
</evidence>
<protein>
    <recommendedName>
        <fullName evidence="10">Ribosomal RNA small subunit methyltransferase E</fullName>
        <ecNumber evidence="10">2.1.1.193</ecNumber>
    </recommendedName>
</protein>
<dbReference type="InterPro" id="IPR015947">
    <property type="entry name" value="PUA-like_sf"/>
</dbReference>
<dbReference type="EMBL" id="BMER01000003">
    <property type="protein sequence ID" value="GGG94776.1"/>
    <property type="molecule type" value="Genomic_DNA"/>
</dbReference>
<dbReference type="PANTHER" id="PTHR30027">
    <property type="entry name" value="RIBOSOMAL RNA SMALL SUBUNIT METHYLTRANSFERASE E"/>
    <property type="match status" value="1"/>
</dbReference>
<evidence type="ECO:0000256" key="2">
    <source>
        <dbReference type="ARBA" id="ARBA00005528"/>
    </source>
</evidence>
<gene>
    <name evidence="13" type="ORF">GCM10007415_32370</name>
</gene>
<dbReference type="PIRSF" id="PIRSF015601">
    <property type="entry name" value="MTase_slr0722"/>
    <property type="match status" value="1"/>
</dbReference>
<dbReference type="RefSeq" id="WP_188507109.1">
    <property type="nucleotide sequence ID" value="NZ_BMER01000003.1"/>
</dbReference>
<comment type="caution">
    <text evidence="13">The sequence shown here is derived from an EMBL/GenBank/DDBJ whole genome shotgun (WGS) entry which is preliminary data.</text>
</comment>
<name>A0A917HWG6_9SPHI</name>
<dbReference type="GO" id="GO:0005737">
    <property type="term" value="C:cytoplasm"/>
    <property type="evidence" value="ECO:0007669"/>
    <property type="project" value="UniProtKB-SubCell"/>
</dbReference>
<evidence type="ECO:0000256" key="6">
    <source>
        <dbReference type="ARBA" id="ARBA00022679"/>
    </source>
</evidence>
<comment type="similarity">
    <text evidence="2 10">Belongs to the RNA methyltransferase RsmE family.</text>
</comment>
<organism evidence="13 14">
    <name type="scientific">Parapedobacter pyrenivorans</name>
    <dbReference type="NCBI Taxonomy" id="1305674"/>
    <lineage>
        <taxon>Bacteria</taxon>
        <taxon>Pseudomonadati</taxon>
        <taxon>Bacteroidota</taxon>
        <taxon>Sphingobacteriia</taxon>
        <taxon>Sphingobacteriales</taxon>
        <taxon>Sphingobacteriaceae</taxon>
        <taxon>Parapedobacter</taxon>
    </lineage>
</organism>
<reference evidence="13" key="2">
    <citation type="submission" date="2020-09" db="EMBL/GenBank/DDBJ databases">
        <authorList>
            <person name="Sun Q."/>
            <person name="Zhou Y."/>
        </authorList>
    </citation>
    <scope>NUCLEOTIDE SEQUENCE</scope>
    <source>
        <strain evidence="13">CGMCC 1.12195</strain>
    </source>
</reference>
<dbReference type="SUPFAM" id="SSF75217">
    <property type="entry name" value="alpha/beta knot"/>
    <property type="match status" value="1"/>
</dbReference>
<dbReference type="NCBIfam" id="NF008702">
    <property type="entry name" value="PRK11713.6-1"/>
    <property type="match status" value="1"/>
</dbReference>
<evidence type="ECO:0000256" key="4">
    <source>
        <dbReference type="ARBA" id="ARBA00022552"/>
    </source>
</evidence>
<reference evidence="13" key="1">
    <citation type="journal article" date="2014" name="Int. J. Syst. Evol. Microbiol.">
        <title>Complete genome sequence of Corynebacterium casei LMG S-19264T (=DSM 44701T), isolated from a smear-ripened cheese.</title>
        <authorList>
            <consortium name="US DOE Joint Genome Institute (JGI-PGF)"/>
            <person name="Walter F."/>
            <person name="Albersmeier A."/>
            <person name="Kalinowski J."/>
            <person name="Ruckert C."/>
        </authorList>
    </citation>
    <scope>NUCLEOTIDE SEQUENCE</scope>
    <source>
        <strain evidence="13">CGMCC 1.12195</strain>
    </source>
</reference>
<dbReference type="InterPro" id="IPR046886">
    <property type="entry name" value="RsmE_MTase_dom"/>
</dbReference>
<dbReference type="Proteomes" id="UP000660862">
    <property type="component" value="Unassembled WGS sequence"/>
</dbReference>
<comment type="catalytic activity">
    <reaction evidence="9 10">
        <text>uridine(1498) in 16S rRNA + S-adenosyl-L-methionine = N(3)-methyluridine(1498) in 16S rRNA + S-adenosyl-L-homocysteine + H(+)</text>
        <dbReference type="Rhea" id="RHEA:42920"/>
        <dbReference type="Rhea" id="RHEA-COMP:10283"/>
        <dbReference type="Rhea" id="RHEA-COMP:10284"/>
        <dbReference type="ChEBI" id="CHEBI:15378"/>
        <dbReference type="ChEBI" id="CHEBI:57856"/>
        <dbReference type="ChEBI" id="CHEBI:59789"/>
        <dbReference type="ChEBI" id="CHEBI:65315"/>
        <dbReference type="ChEBI" id="CHEBI:74502"/>
        <dbReference type="EC" id="2.1.1.193"/>
    </reaction>
</comment>
<dbReference type="EC" id="2.1.1.193" evidence="10"/>
<dbReference type="InterPro" id="IPR029026">
    <property type="entry name" value="tRNA_m1G_MTases_N"/>
</dbReference>
<evidence type="ECO:0000256" key="10">
    <source>
        <dbReference type="PIRNR" id="PIRNR015601"/>
    </source>
</evidence>
<dbReference type="SUPFAM" id="SSF88697">
    <property type="entry name" value="PUA domain-like"/>
    <property type="match status" value="1"/>
</dbReference>
<sequence length="238" mass="27136">MQLFYTPDILPQHKAFILNEEESKHAVRVLRMEKGHQLYLIDGRGGRYIAVITDAHPKRTVLEIVDVHLDHEKRSYYLHVAIAPTKNSDRLEWFLEKATEVGIDEITPIICEHSERKEVKLERLNKVMVAAMKQSLKAYLPKINHSVKFDDFIRRKFEGKRFIAHCAEGDKSYLSTLLQPSVPLLVMIGPEGDFSKGEIDAAQAQGFIPITFGNVRLRTETAALMACIETNLLNRLGV</sequence>
<feature type="domain" description="Ribosomal RNA small subunit methyltransferase E methyltransferase" evidence="11">
    <location>
        <begin position="77"/>
        <end position="227"/>
    </location>
</feature>
<feature type="domain" description="Ribosomal RNA small subunit methyltransferase E PUA-like" evidence="12">
    <location>
        <begin position="18"/>
        <end position="64"/>
    </location>
</feature>
<dbReference type="InterPro" id="IPR006700">
    <property type="entry name" value="RsmE"/>
</dbReference>
<dbReference type="Gene3D" id="2.40.240.20">
    <property type="entry name" value="Hypothetical PUA domain-like, domain 1"/>
    <property type="match status" value="1"/>
</dbReference>
<proteinExistence type="inferred from homology"/>
<evidence type="ECO:0000259" key="11">
    <source>
        <dbReference type="Pfam" id="PF04452"/>
    </source>
</evidence>
<keyword evidence="7 10" id="KW-0949">S-adenosyl-L-methionine</keyword>
<evidence type="ECO:0000313" key="14">
    <source>
        <dbReference type="Proteomes" id="UP000660862"/>
    </source>
</evidence>
<evidence type="ECO:0000259" key="12">
    <source>
        <dbReference type="Pfam" id="PF20260"/>
    </source>
</evidence>
<keyword evidence="3 10" id="KW-0963">Cytoplasm</keyword>
<comment type="subcellular location">
    <subcellularLocation>
        <location evidence="1 10">Cytoplasm</location>
    </subcellularLocation>
</comment>
<evidence type="ECO:0000256" key="5">
    <source>
        <dbReference type="ARBA" id="ARBA00022603"/>
    </source>
</evidence>
<dbReference type="CDD" id="cd18084">
    <property type="entry name" value="RsmE-like"/>
    <property type="match status" value="1"/>
</dbReference>
<dbReference type="Pfam" id="PF04452">
    <property type="entry name" value="Methyltrans_RNA"/>
    <property type="match status" value="1"/>
</dbReference>
<evidence type="ECO:0000256" key="1">
    <source>
        <dbReference type="ARBA" id="ARBA00004496"/>
    </source>
</evidence>
<dbReference type="NCBIfam" id="TIGR00046">
    <property type="entry name" value="RsmE family RNA methyltransferase"/>
    <property type="match status" value="1"/>
</dbReference>
<dbReference type="GO" id="GO:0070475">
    <property type="term" value="P:rRNA base methylation"/>
    <property type="evidence" value="ECO:0007669"/>
    <property type="project" value="TreeGrafter"/>
</dbReference>
<accession>A0A917HWG6</accession>
<dbReference type="AlphaFoldDB" id="A0A917HWG6"/>
<keyword evidence="14" id="KW-1185">Reference proteome</keyword>
<dbReference type="Gene3D" id="3.40.1280.10">
    <property type="match status" value="1"/>
</dbReference>
<evidence type="ECO:0000256" key="9">
    <source>
        <dbReference type="ARBA" id="ARBA00047944"/>
    </source>
</evidence>
<keyword evidence="4 10" id="KW-0698">rRNA processing</keyword>
<dbReference type="Pfam" id="PF20260">
    <property type="entry name" value="PUA_4"/>
    <property type="match status" value="1"/>
</dbReference>
<dbReference type="PANTHER" id="PTHR30027:SF3">
    <property type="entry name" value="16S RRNA (URACIL(1498)-N(3))-METHYLTRANSFERASE"/>
    <property type="match status" value="1"/>
</dbReference>
<dbReference type="GO" id="GO:0070042">
    <property type="term" value="F:rRNA (uridine-N3-)-methyltransferase activity"/>
    <property type="evidence" value="ECO:0007669"/>
    <property type="project" value="TreeGrafter"/>
</dbReference>
<evidence type="ECO:0000313" key="13">
    <source>
        <dbReference type="EMBL" id="GGG94776.1"/>
    </source>
</evidence>
<keyword evidence="6 10" id="KW-0808">Transferase</keyword>
<dbReference type="InterPro" id="IPR029028">
    <property type="entry name" value="Alpha/beta_knot_MTases"/>
</dbReference>
<keyword evidence="5 10" id="KW-0489">Methyltransferase</keyword>
<dbReference type="InterPro" id="IPR046887">
    <property type="entry name" value="RsmE_PUA-like"/>
</dbReference>
<evidence type="ECO:0000256" key="3">
    <source>
        <dbReference type="ARBA" id="ARBA00022490"/>
    </source>
</evidence>